<evidence type="ECO:0000256" key="6">
    <source>
        <dbReference type="ARBA" id="ARBA00022755"/>
    </source>
</evidence>
<dbReference type="SUPFAM" id="SSF56059">
    <property type="entry name" value="Glutathione synthetase ATP-binding domain-like"/>
    <property type="match status" value="1"/>
</dbReference>
<keyword evidence="8" id="KW-0460">Magnesium</keyword>
<dbReference type="InterPro" id="IPR011761">
    <property type="entry name" value="ATP-grasp"/>
</dbReference>
<dbReference type="PANTHER" id="PTHR38147:SF2">
    <property type="entry name" value="5-FORMAMINOIMIDAZOLE-4-CARBOXAMIDE-1-(BETA)-D-RIBOFURANOSYL 5'-MONOPHOSPHATE SYNTHETASE"/>
    <property type="match status" value="1"/>
</dbReference>
<dbReference type="Gene3D" id="3.30.470.20">
    <property type="entry name" value="ATP-grasp fold, B domain"/>
    <property type="match status" value="1"/>
</dbReference>
<evidence type="ECO:0000256" key="10">
    <source>
        <dbReference type="HAMAP-Rule" id="MF_01163"/>
    </source>
</evidence>
<dbReference type="STRING" id="1110509.Mhar_0580"/>
<comment type="cofactor">
    <cofactor evidence="2">
        <name>Mg(2+)</name>
        <dbReference type="ChEBI" id="CHEBI:18420"/>
    </cofactor>
</comment>
<reference evidence="12 13" key="1">
    <citation type="journal article" date="2012" name="PLoS ONE">
        <title>The genome characteristics and predicted function of methyl-group oxidation pathway in the obligate aceticlastic methanogens, Methanosaeta spp.</title>
        <authorList>
            <person name="Zhu J."/>
            <person name="Zheng H."/>
            <person name="Ai G."/>
            <person name="Zhang G."/>
            <person name="Liu D."/>
            <person name="Liu X."/>
            <person name="Dong X."/>
        </authorList>
    </citation>
    <scope>NUCLEOTIDE SEQUENCE [LARGE SCALE GENOMIC DNA]</scope>
    <source>
        <strain evidence="12 13">6Ac</strain>
    </source>
</reference>
<evidence type="ECO:0000313" key="13">
    <source>
        <dbReference type="Proteomes" id="UP000005877"/>
    </source>
</evidence>
<dbReference type="HAMAP" id="MF_01163">
    <property type="entry name" value="IMP_biosynth_PurP"/>
    <property type="match status" value="1"/>
</dbReference>
<evidence type="ECO:0000256" key="3">
    <source>
        <dbReference type="ARBA" id="ARBA00022598"/>
    </source>
</evidence>
<dbReference type="NCBIfam" id="NF009781">
    <property type="entry name" value="PRK13278.1-6"/>
    <property type="match status" value="1"/>
</dbReference>
<keyword evidence="7 10" id="KW-0067">ATP-binding</keyword>
<dbReference type="GO" id="GO:0016879">
    <property type="term" value="F:ligase activity, forming carbon-nitrogen bonds"/>
    <property type="evidence" value="ECO:0007669"/>
    <property type="project" value="UniProtKB-UniRule"/>
</dbReference>
<evidence type="ECO:0000256" key="5">
    <source>
        <dbReference type="ARBA" id="ARBA00022741"/>
    </source>
</evidence>
<evidence type="ECO:0000256" key="9">
    <source>
        <dbReference type="ARBA" id="ARBA00023211"/>
    </source>
</evidence>
<protein>
    <recommendedName>
        <fullName evidence="10">5-formaminoimidazole-4-carboxamide-1-(beta)-D-ribofuranosyl 5'-monophosphate synthetase</fullName>
        <ecNumber evidence="10">6.3.4.23</ecNumber>
    </recommendedName>
    <alternativeName>
        <fullName evidence="10">5-aminoimidazole-4-carboxamide-1-beta-D-ribofuranosyl 5'-monophosphate--formate ligase</fullName>
    </alternativeName>
</protein>
<feature type="domain" description="ATP-grasp" evidence="11">
    <location>
        <begin position="171"/>
        <end position="388"/>
    </location>
</feature>
<comment type="similarity">
    <text evidence="10">Belongs to the phosphohexose mutase family.</text>
</comment>
<evidence type="ECO:0000256" key="2">
    <source>
        <dbReference type="ARBA" id="ARBA00001946"/>
    </source>
</evidence>
<organism evidence="12 13">
    <name type="scientific">Methanothrix harundinacea (strain 6Ac)</name>
    <name type="common">Methanosaeta harundinacea</name>
    <dbReference type="NCBI Taxonomy" id="1110509"/>
    <lineage>
        <taxon>Archaea</taxon>
        <taxon>Methanobacteriati</taxon>
        <taxon>Methanobacteriota</taxon>
        <taxon>Stenosarchaea group</taxon>
        <taxon>Methanomicrobia</taxon>
        <taxon>Methanotrichales</taxon>
        <taxon>Methanotrichaceae</taxon>
        <taxon>Methanothrix</taxon>
    </lineage>
</organism>
<keyword evidence="6 10" id="KW-0658">Purine biosynthesis</keyword>
<proteinExistence type="inferred from homology"/>
<dbReference type="GO" id="GO:0006189">
    <property type="term" value="P:'de novo' IMP biosynthetic process"/>
    <property type="evidence" value="ECO:0007669"/>
    <property type="project" value="UniProtKB-UniRule"/>
</dbReference>
<comment type="cofactor">
    <cofactor evidence="1">
        <name>Mn(2+)</name>
        <dbReference type="ChEBI" id="CHEBI:29035"/>
    </cofactor>
</comment>
<evidence type="ECO:0000259" key="11">
    <source>
        <dbReference type="PROSITE" id="PS50975"/>
    </source>
</evidence>
<accession>G7WNI2</accession>
<dbReference type="GO" id="GO:0000287">
    <property type="term" value="F:magnesium ion binding"/>
    <property type="evidence" value="ECO:0007669"/>
    <property type="project" value="InterPro"/>
</dbReference>
<evidence type="ECO:0000313" key="12">
    <source>
        <dbReference type="EMBL" id="AET63958.1"/>
    </source>
</evidence>
<keyword evidence="9" id="KW-0464">Manganese</keyword>
<feature type="binding site" evidence="10">
    <location>
        <position position="310"/>
    </location>
    <ligand>
        <name>5-amino-1-(5-phospho-beta-D-ribosyl)imidazole-4-carboxamide</name>
        <dbReference type="ChEBI" id="CHEBI:58475"/>
    </ligand>
</feature>
<dbReference type="SUPFAM" id="SSF52440">
    <property type="entry name" value="PreATP-grasp domain"/>
    <property type="match status" value="1"/>
</dbReference>
<comment type="pathway">
    <text evidence="10">Purine metabolism; IMP biosynthesis via de novo pathway; 5-formamido-1-(5-phospho-D-ribosyl)imidazole-4-carboxamide from 5-amino-1-(5-phospho-D-ribosyl)imidazole-4-carboxamide (formate route): step 1/1.</text>
</comment>
<dbReference type="PROSITE" id="PS50975">
    <property type="entry name" value="ATP_GRASP"/>
    <property type="match status" value="1"/>
</dbReference>
<dbReference type="Gene3D" id="3.40.50.20">
    <property type="match status" value="1"/>
</dbReference>
<dbReference type="Pfam" id="PF06849">
    <property type="entry name" value="DUF1246"/>
    <property type="match status" value="1"/>
</dbReference>
<feature type="binding site" evidence="10">
    <location>
        <position position="82"/>
    </location>
    <ligand>
        <name>5-amino-1-(5-phospho-beta-D-ribosyl)imidazole-4-carboxamide</name>
        <dbReference type="ChEBI" id="CHEBI:58475"/>
    </ligand>
</feature>
<gene>
    <name evidence="10" type="primary">purP</name>
    <name evidence="12" type="ordered locus">Mhar_0580</name>
</gene>
<dbReference type="InterPro" id="IPR013815">
    <property type="entry name" value="ATP_grasp_subdomain_1"/>
</dbReference>
<dbReference type="KEGG" id="mhi:Mhar_0580"/>
<keyword evidence="4" id="KW-0479">Metal-binding</keyword>
<dbReference type="InterPro" id="IPR016185">
    <property type="entry name" value="PreATP-grasp_dom_sf"/>
</dbReference>
<dbReference type="InterPro" id="IPR010672">
    <property type="entry name" value="IMP_biosynth_PurP_N"/>
</dbReference>
<evidence type="ECO:0000256" key="1">
    <source>
        <dbReference type="ARBA" id="ARBA00001936"/>
    </source>
</evidence>
<feature type="binding site" evidence="10">
    <location>
        <position position="149"/>
    </location>
    <ligand>
        <name>5-amino-1-(5-phospho-beta-D-ribosyl)imidazole-4-carboxamide</name>
        <dbReference type="ChEBI" id="CHEBI:58475"/>
    </ligand>
</feature>
<keyword evidence="3 10" id="KW-0436">Ligase</keyword>
<dbReference type="InterPro" id="IPR023656">
    <property type="entry name" value="IMP_biosynth_PurP"/>
</dbReference>
<dbReference type="AlphaFoldDB" id="G7WNI2"/>
<dbReference type="InterPro" id="IPR009720">
    <property type="entry name" value="IMP_biosynth_PurP_C"/>
</dbReference>
<keyword evidence="13" id="KW-1185">Reference proteome</keyword>
<evidence type="ECO:0000256" key="4">
    <source>
        <dbReference type="ARBA" id="ARBA00022723"/>
    </source>
</evidence>
<dbReference type="EC" id="6.3.4.23" evidence="10"/>
<comment type="catalytic activity">
    <reaction evidence="10">
        <text>5-amino-1-(5-phospho-beta-D-ribosyl)imidazole-4-carboxamide + formate + ATP = 5-formamido-1-(5-phospho-D-ribosyl)imidazole-4-carboxamide + ADP + phosphate</text>
        <dbReference type="Rhea" id="RHEA:24836"/>
        <dbReference type="ChEBI" id="CHEBI:15740"/>
        <dbReference type="ChEBI" id="CHEBI:30616"/>
        <dbReference type="ChEBI" id="CHEBI:43474"/>
        <dbReference type="ChEBI" id="CHEBI:58467"/>
        <dbReference type="ChEBI" id="CHEBI:58475"/>
        <dbReference type="ChEBI" id="CHEBI:456216"/>
        <dbReference type="EC" id="6.3.4.23"/>
    </reaction>
</comment>
<keyword evidence="5 10" id="KW-0547">Nucleotide-binding</keyword>
<dbReference type="UniPathway" id="UPA00074">
    <property type="reaction ID" value="UER00134"/>
</dbReference>
<feature type="binding site" evidence="10">
    <location>
        <position position="281"/>
    </location>
    <ligand>
        <name>ATP</name>
        <dbReference type="ChEBI" id="CHEBI:30616"/>
    </ligand>
</feature>
<dbReference type="HOGENOM" id="CLU_065084_0_0_2"/>
<name>G7WNI2_METH6</name>
<sequence>MVRGLSEDILTYSEEPPRNPEVRWMSGPEIYPGGWDGSKPLCTPGSCRSVPKVIDMIDKSKIQEILDEYDTKELTIATVCSHSSLQIFHGARQKGFRTLGICLGRPPKFYDAFPLAKPDTFLSLDSYGALLGESDRLVEENAIVVPHGSLVEYLGTERFEEMPVPTFGNRRSLAWESDREMEREWLLKAGIDLPRRFATPEEIDRPVIVKYHGAKGGKGFFISKSKGEYLSKVDATQRHTIQEFILGTRYYIHYFYSPIRSHGYTLSKGTLEMLGIDRRVESNADEIFRIGSMDELEAAGIFPSFVVTGNIPLVLRESLLPKAFDLGERVVEASLDLFGGMIGPFCLETIVTDDLKFKVFEISARIVAGTNVFISGSPYSDLIERDLSNGKRIAQEISLARDQGRLSEIIS</sequence>
<dbReference type="PIRSF" id="PIRSF004602">
    <property type="entry name" value="ATPgrasp_PurP"/>
    <property type="match status" value="1"/>
</dbReference>
<dbReference type="EMBL" id="CP003117">
    <property type="protein sequence ID" value="AET63958.1"/>
    <property type="molecule type" value="Genomic_DNA"/>
</dbReference>
<dbReference type="PANTHER" id="PTHR38147">
    <property type="entry name" value="5-FORMAMINOIMIDAZOLE-4-CARBOXAMIDE-1-(BETA)-D-RIBOFURANOSYL 5'-MONOPHOSPHATE SYNTHETASE-RELATED"/>
    <property type="match status" value="1"/>
</dbReference>
<dbReference type="PATRIC" id="fig|1110509.7.peg.638"/>
<dbReference type="Proteomes" id="UP000005877">
    <property type="component" value="Chromosome"/>
</dbReference>
<evidence type="ECO:0000256" key="8">
    <source>
        <dbReference type="ARBA" id="ARBA00022842"/>
    </source>
</evidence>
<dbReference type="Pfam" id="PF06973">
    <property type="entry name" value="DUF1297"/>
    <property type="match status" value="1"/>
</dbReference>
<dbReference type="Gene3D" id="3.30.1490.20">
    <property type="entry name" value="ATP-grasp fold, A domain"/>
    <property type="match status" value="1"/>
</dbReference>
<dbReference type="GO" id="GO:0005524">
    <property type="term" value="F:ATP binding"/>
    <property type="evidence" value="ECO:0007669"/>
    <property type="project" value="UniProtKB-UniRule"/>
</dbReference>
<evidence type="ECO:0000256" key="7">
    <source>
        <dbReference type="ARBA" id="ARBA00022840"/>
    </source>
</evidence>
<comment type="function">
    <text evidence="10">Catalyzes the ATP- and formate-dependent formylation of 5-aminoimidazole-4-carboxamide-1-beta-d-ribofuranosyl 5'-monophosphate (AICAR) to 5-formaminoimidazole-4-carboxamide-1-beta-d-ribofuranosyl 5'-monophosphate (FAICAR) in the absence of folates.</text>
</comment>